<feature type="compositionally biased region" description="Polar residues" evidence="6">
    <location>
        <begin position="336"/>
        <end position="347"/>
    </location>
</feature>
<feature type="compositionally biased region" description="Polar residues" evidence="6">
    <location>
        <begin position="217"/>
        <end position="242"/>
    </location>
</feature>
<feature type="region of interest" description="Disordered" evidence="6">
    <location>
        <begin position="745"/>
        <end position="789"/>
    </location>
</feature>
<dbReference type="GO" id="GO:0016020">
    <property type="term" value="C:membrane"/>
    <property type="evidence" value="ECO:0007669"/>
    <property type="project" value="UniProtKB-SubCell"/>
</dbReference>
<dbReference type="InterPro" id="IPR050186">
    <property type="entry name" value="TPT_transporter"/>
</dbReference>
<evidence type="ECO:0000313" key="9">
    <source>
        <dbReference type="Proteomes" id="UP000186817"/>
    </source>
</evidence>
<keyword evidence="9" id="KW-1185">Reference proteome</keyword>
<comment type="caution">
    <text evidence="8">The sequence shown here is derived from an EMBL/GenBank/DDBJ whole genome shotgun (WGS) entry which is preliminary data.</text>
</comment>
<keyword evidence="5" id="KW-0175">Coiled coil</keyword>
<feature type="compositionally biased region" description="Basic and acidic residues" evidence="6">
    <location>
        <begin position="655"/>
        <end position="664"/>
    </location>
</feature>
<comment type="subcellular location">
    <subcellularLocation>
        <location evidence="1">Membrane</location>
        <topology evidence="1">Multi-pass membrane protein</topology>
    </subcellularLocation>
</comment>
<evidence type="ECO:0000256" key="2">
    <source>
        <dbReference type="ARBA" id="ARBA00022692"/>
    </source>
</evidence>
<feature type="compositionally biased region" description="Basic and acidic residues" evidence="6">
    <location>
        <begin position="319"/>
        <end position="332"/>
    </location>
</feature>
<dbReference type="EMBL" id="LSRX01000147">
    <property type="protein sequence ID" value="OLQ07072.1"/>
    <property type="molecule type" value="Genomic_DNA"/>
</dbReference>
<keyword evidence="2 7" id="KW-0812">Transmembrane</keyword>
<feature type="compositionally biased region" description="Polar residues" evidence="6">
    <location>
        <begin position="565"/>
        <end position="575"/>
    </location>
</feature>
<feature type="region of interest" description="Disordered" evidence="6">
    <location>
        <begin position="375"/>
        <end position="394"/>
    </location>
</feature>
<feature type="compositionally biased region" description="Basic and acidic residues" evidence="6">
    <location>
        <begin position="159"/>
        <end position="170"/>
    </location>
</feature>
<feature type="transmembrane region" description="Helical" evidence="7">
    <location>
        <begin position="863"/>
        <end position="885"/>
    </location>
</feature>
<gene>
    <name evidence="8" type="primary">GONST4</name>
    <name evidence="8" type="ORF">AK812_SmicGene9559</name>
</gene>
<dbReference type="OrthoDB" id="417037at2759"/>
<evidence type="ECO:0000256" key="6">
    <source>
        <dbReference type="SAM" id="MobiDB-lite"/>
    </source>
</evidence>
<feature type="region of interest" description="Disordered" evidence="6">
    <location>
        <begin position="634"/>
        <end position="678"/>
    </location>
</feature>
<accession>A0A1Q9EI12</accession>
<name>A0A1Q9EI12_SYMMI</name>
<feature type="transmembrane region" description="Helical" evidence="7">
    <location>
        <begin position="897"/>
        <end position="923"/>
    </location>
</feature>
<feature type="compositionally biased region" description="Basic and acidic residues" evidence="6">
    <location>
        <begin position="135"/>
        <end position="149"/>
    </location>
</feature>
<proteinExistence type="predicted"/>
<feature type="transmembrane region" description="Helical" evidence="7">
    <location>
        <begin position="1042"/>
        <end position="1065"/>
    </location>
</feature>
<keyword evidence="4 7" id="KW-0472">Membrane</keyword>
<feature type="transmembrane region" description="Helical" evidence="7">
    <location>
        <begin position="1008"/>
        <end position="1030"/>
    </location>
</feature>
<feature type="region of interest" description="Disordered" evidence="6">
    <location>
        <begin position="1130"/>
        <end position="1152"/>
    </location>
</feature>
<evidence type="ECO:0000256" key="3">
    <source>
        <dbReference type="ARBA" id="ARBA00022989"/>
    </source>
</evidence>
<reference evidence="8 9" key="1">
    <citation type="submission" date="2016-02" db="EMBL/GenBank/DDBJ databases">
        <title>Genome analysis of coral dinoflagellate symbionts highlights evolutionary adaptations to a symbiotic lifestyle.</title>
        <authorList>
            <person name="Aranda M."/>
            <person name="Li Y."/>
            <person name="Liew Y.J."/>
            <person name="Baumgarten S."/>
            <person name="Simakov O."/>
            <person name="Wilson M."/>
            <person name="Piel J."/>
            <person name="Ashoor H."/>
            <person name="Bougouffa S."/>
            <person name="Bajic V.B."/>
            <person name="Ryu T."/>
            <person name="Ravasi T."/>
            <person name="Bayer T."/>
            <person name="Micklem G."/>
            <person name="Kim H."/>
            <person name="Bhak J."/>
            <person name="Lajeunesse T.C."/>
            <person name="Voolstra C.R."/>
        </authorList>
    </citation>
    <scope>NUCLEOTIDE SEQUENCE [LARGE SCALE GENOMIC DNA]</scope>
    <source>
        <strain evidence="8 9">CCMP2467</strain>
    </source>
</reference>
<evidence type="ECO:0000313" key="8">
    <source>
        <dbReference type="EMBL" id="OLQ07072.1"/>
    </source>
</evidence>
<sequence>MANLSSLAGLSHRLEESRARQLQERSSQALQLMRTAVEWKSWEELRTLTKAFQRYLEEIRETDLRRRRDIEANLSRVSAARDQLANVTAHKTEATEEVARLSADNVDLRRQLEFDARQFVALLQSCAHLEKQLGDLRKGKDRDPGKEPTAETGESDEVGLQRDVKSEKEVPLGATLPDPVRSDSSSNSRSLCRRAASAAGVEAASEHEAPSMPPSIRSGNCGTAQSASGLDASPTASLQTPDASPATVVAPGDALPAASPCSRSQTSEATSQTKNQRLLRDLPLDALGMLQSLVAVKQHLLQLQTAQGEPAVSTSDGTPARKDPTSPEHAQDDDSTSTAMDSGTSRSSGGGQAHSGCEGPRAMQPEEQNLTKGMLSEELPGSPRPSSRPCDVASPLRPSALAAAEAARWAQVKHPQPAAPMLWEPVASEPRTATESIVSQPLASSKGMLLTPTKNILTSSLSPAALPGWQPPDSTMMSPASQVTPDHQCRGHGHAGGSPARSPVRSQVRAGPSPAPGIAQTPPDSAEPLRASFKQLPAVPPLPCQSPRSPCGAPAHASPAPKYGSSRTTLQTSSPGLRDSTRNARADASYVATVQLVRELNNGNVPAATASSGPPKPYKGLPQKEVQKLIVERAKRREAPMSRNAGEAPARTNSKPRERAERAGRGAASSAASNTKAGCSESGLRIQGIFVSMGSAKETPFGSAPIALRSQMALCLCCTGSSAVNGMITLDHAWKSERRFMLTVPPPAPPSFPLPPPPAPGPLPPPPTATPAAPTPAPPAPSAPAAPVQAPPQDLPLLVSLPESHGIGLLRPWPRALMARRFSLPATFSPTVDDPAVRATTLYMICSVGMVVANKEAATRLQAGTILLAMQQLATILVACVLHILGSKEIRGNMHEVIRWSPIAVLSGLILWTGMQALMYASLSTLTVIRNASPLILLGAERLMFGVPITKDAIISLTTILIGVVIYCSDDISTKEALGIFLVVLDAAFVCLDRLAQRYLLQEMPVSLSSSALVLVSNAVGLLFSVALLFYPMHTELHEVEWTPAGISWSIASCIGGAAIAYAGIGLSRNLSATAALVVTNIDKVLVLCYGVMMLGDHFDSTKLCGCTFALVGGTWHAWGRLRAGEEKKQELKTGPLSEELSPAGEEMNSFC</sequence>
<feature type="compositionally biased region" description="Low complexity" evidence="6">
    <location>
        <begin position="182"/>
        <end position="203"/>
    </location>
</feature>
<organism evidence="8 9">
    <name type="scientific">Symbiodinium microadriaticum</name>
    <name type="common">Dinoflagellate</name>
    <name type="synonym">Zooxanthella microadriatica</name>
    <dbReference type="NCBI Taxonomy" id="2951"/>
    <lineage>
        <taxon>Eukaryota</taxon>
        <taxon>Sar</taxon>
        <taxon>Alveolata</taxon>
        <taxon>Dinophyceae</taxon>
        <taxon>Suessiales</taxon>
        <taxon>Symbiodiniaceae</taxon>
        <taxon>Symbiodinium</taxon>
    </lineage>
</organism>
<feature type="coiled-coil region" evidence="5">
    <location>
        <begin position="77"/>
        <end position="111"/>
    </location>
</feature>
<feature type="compositionally biased region" description="Polar residues" evidence="6">
    <location>
        <begin position="261"/>
        <end position="276"/>
    </location>
</feature>
<dbReference type="AlphaFoldDB" id="A0A1Q9EI12"/>
<keyword evidence="3 7" id="KW-1133">Transmembrane helix</keyword>
<feature type="region of interest" description="Disordered" evidence="6">
    <location>
        <begin position="135"/>
        <end position="276"/>
    </location>
</feature>
<dbReference type="PANTHER" id="PTHR11132">
    <property type="entry name" value="SOLUTE CARRIER FAMILY 35"/>
    <property type="match status" value="1"/>
</dbReference>
<protein>
    <submittedName>
        <fullName evidence="8">GDP-mannose transporter GONST4</fullName>
    </submittedName>
</protein>
<evidence type="ECO:0000256" key="1">
    <source>
        <dbReference type="ARBA" id="ARBA00004141"/>
    </source>
</evidence>
<evidence type="ECO:0000256" key="7">
    <source>
        <dbReference type="SAM" id="Phobius"/>
    </source>
</evidence>
<evidence type="ECO:0000256" key="5">
    <source>
        <dbReference type="SAM" id="Coils"/>
    </source>
</evidence>
<feature type="transmembrane region" description="Helical" evidence="7">
    <location>
        <begin position="1071"/>
        <end position="1093"/>
    </location>
</feature>
<feature type="region of interest" description="Disordered" evidence="6">
    <location>
        <begin position="307"/>
        <end position="363"/>
    </location>
</feature>
<evidence type="ECO:0000256" key="4">
    <source>
        <dbReference type="ARBA" id="ARBA00023136"/>
    </source>
</evidence>
<feature type="compositionally biased region" description="Polar residues" evidence="6">
    <location>
        <begin position="307"/>
        <end position="317"/>
    </location>
</feature>
<dbReference type="Proteomes" id="UP000186817">
    <property type="component" value="Unassembled WGS sequence"/>
</dbReference>
<feature type="region of interest" description="Disordered" evidence="6">
    <location>
        <begin position="460"/>
        <end position="584"/>
    </location>
</feature>
<feature type="transmembrane region" description="Helical" evidence="7">
    <location>
        <begin position="943"/>
        <end position="966"/>
    </location>
</feature>
<feature type="compositionally biased region" description="Polar residues" evidence="6">
    <location>
        <begin position="472"/>
        <end position="485"/>
    </location>
</feature>